<dbReference type="InterPro" id="IPR037185">
    <property type="entry name" value="EmrE-like"/>
</dbReference>
<feature type="transmembrane region" description="Helical" evidence="2">
    <location>
        <begin position="138"/>
        <end position="156"/>
    </location>
</feature>
<organism evidence="4 5">
    <name type="scientific">Kribbella karoonensis</name>
    <dbReference type="NCBI Taxonomy" id="324851"/>
    <lineage>
        <taxon>Bacteria</taxon>
        <taxon>Bacillati</taxon>
        <taxon>Actinomycetota</taxon>
        <taxon>Actinomycetes</taxon>
        <taxon>Propionibacteriales</taxon>
        <taxon>Kribbellaceae</taxon>
        <taxon>Kribbella</taxon>
    </lineage>
</organism>
<keyword evidence="5" id="KW-1185">Reference proteome</keyword>
<name>A0ABN2CTI6_9ACTN</name>
<feature type="domain" description="EamA" evidence="3">
    <location>
        <begin position="139"/>
        <end position="265"/>
    </location>
</feature>
<dbReference type="SUPFAM" id="SSF103481">
    <property type="entry name" value="Multidrug resistance efflux transporter EmrE"/>
    <property type="match status" value="2"/>
</dbReference>
<accession>A0ABN2CTI6</accession>
<feature type="transmembrane region" description="Helical" evidence="2">
    <location>
        <begin position="227"/>
        <end position="247"/>
    </location>
</feature>
<reference evidence="4 5" key="1">
    <citation type="journal article" date="2019" name="Int. J. Syst. Evol. Microbiol.">
        <title>The Global Catalogue of Microorganisms (GCM) 10K type strain sequencing project: providing services to taxonomists for standard genome sequencing and annotation.</title>
        <authorList>
            <consortium name="The Broad Institute Genomics Platform"/>
            <consortium name="The Broad Institute Genome Sequencing Center for Infectious Disease"/>
            <person name="Wu L."/>
            <person name="Ma J."/>
        </authorList>
    </citation>
    <scope>NUCLEOTIDE SEQUENCE [LARGE SCALE GENOMIC DNA]</scope>
    <source>
        <strain evidence="4 5">JCM 14304</strain>
    </source>
</reference>
<feature type="transmembrane region" description="Helical" evidence="2">
    <location>
        <begin position="7"/>
        <end position="30"/>
    </location>
</feature>
<comment type="similarity">
    <text evidence="1">Belongs to the EamA transporter family.</text>
</comment>
<dbReference type="Gene3D" id="1.10.3730.20">
    <property type="match status" value="1"/>
</dbReference>
<gene>
    <name evidence="4" type="ORF">GCM10009742_00840</name>
</gene>
<dbReference type="Proteomes" id="UP001500190">
    <property type="component" value="Unassembled WGS sequence"/>
</dbReference>
<proteinExistence type="inferred from homology"/>
<sequence length="292" mass="29828">MRSRKTGIAFAVLSMTMVQLGLAVSVGLFGRVGPEGAAWLRLACAGVIVLVLFRPRPSAFDRNAFLAAVGLGVATGGVTLLFMAAVARLPLGTASALEFLGPLTVAVLRSRGRLVWPALAFAGVLILTQPWHGAVDGVGVLFALGAAACWAAYIVLTQHVGSNVTGLQGMGVSLPVAAVVATVVAGPTTIPVLTWQLVVIGFGLALLLPVIPFSLEYLALRRLDAGVFGTLMSLEPALALLIGWLLLGQSPSLLQAAGIACVIAAGAGAERAAARHMTGTEERVVVGPVSTP</sequence>
<keyword evidence="2" id="KW-0472">Membrane</keyword>
<feature type="transmembrane region" description="Helical" evidence="2">
    <location>
        <begin position="36"/>
        <end position="53"/>
    </location>
</feature>
<feature type="transmembrane region" description="Helical" evidence="2">
    <location>
        <begin position="253"/>
        <end position="273"/>
    </location>
</feature>
<evidence type="ECO:0000256" key="2">
    <source>
        <dbReference type="SAM" id="Phobius"/>
    </source>
</evidence>
<evidence type="ECO:0000256" key="1">
    <source>
        <dbReference type="ARBA" id="ARBA00007362"/>
    </source>
</evidence>
<dbReference type="Pfam" id="PF00892">
    <property type="entry name" value="EamA"/>
    <property type="match status" value="1"/>
</dbReference>
<dbReference type="RefSeq" id="WP_344187181.1">
    <property type="nucleotide sequence ID" value="NZ_BAAAND010000001.1"/>
</dbReference>
<evidence type="ECO:0000313" key="5">
    <source>
        <dbReference type="Proteomes" id="UP001500190"/>
    </source>
</evidence>
<feature type="transmembrane region" description="Helical" evidence="2">
    <location>
        <begin position="65"/>
        <end position="85"/>
    </location>
</feature>
<keyword evidence="2" id="KW-1133">Transmembrane helix</keyword>
<comment type="caution">
    <text evidence="4">The sequence shown here is derived from an EMBL/GenBank/DDBJ whole genome shotgun (WGS) entry which is preliminary data.</text>
</comment>
<evidence type="ECO:0000259" key="3">
    <source>
        <dbReference type="Pfam" id="PF00892"/>
    </source>
</evidence>
<feature type="transmembrane region" description="Helical" evidence="2">
    <location>
        <begin position="193"/>
        <end position="215"/>
    </location>
</feature>
<dbReference type="EMBL" id="BAAAND010000001">
    <property type="protein sequence ID" value="GAA1563534.1"/>
    <property type="molecule type" value="Genomic_DNA"/>
</dbReference>
<feature type="transmembrane region" description="Helical" evidence="2">
    <location>
        <begin position="168"/>
        <end position="187"/>
    </location>
</feature>
<protein>
    <submittedName>
        <fullName evidence="4">EamA family transporter</fullName>
    </submittedName>
</protein>
<dbReference type="InterPro" id="IPR000620">
    <property type="entry name" value="EamA_dom"/>
</dbReference>
<evidence type="ECO:0000313" key="4">
    <source>
        <dbReference type="EMBL" id="GAA1563534.1"/>
    </source>
</evidence>
<keyword evidence="2" id="KW-0812">Transmembrane</keyword>